<accession>A0AAJ0UH03</accession>
<evidence type="ECO:0000313" key="1">
    <source>
        <dbReference type="EMBL" id="MBK5930680.1"/>
    </source>
</evidence>
<dbReference type="InterPro" id="IPR012675">
    <property type="entry name" value="Beta-grasp_dom_sf"/>
</dbReference>
<dbReference type="PANTHER" id="PTHR34472">
    <property type="entry name" value="SULFUR CARRIER PROTEIN THIS"/>
    <property type="match status" value="1"/>
</dbReference>
<evidence type="ECO:0000313" key="2">
    <source>
        <dbReference type="Proteomes" id="UP001296967"/>
    </source>
</evidence>
<reference evidence="1" key="2">
    <citation type="journal article" date="2020" name="Microorganisms">
        <title>Osmotic Adaptation and Compatible Solute Biosynthesis of Phototrophic Bacteria as Revealed from Genome Analyses.</title>
        <authorList>
            <person name="Imhoff J.F."/>
            <person name="Rahn T."/>
            <person name="Kunzel S."/>
            <person name="Keller A."/>
            <person name="Neulinger S.C."/>
        </authorList>
    </citation>
    <scope>NUCLEOTIDE SEQUENCE</scope>
    <source>
        <strain evidence="1">DSM 4395</strain>
    </source>
</reference>
<organism evidence="1 2">
    <name type="scientific">Halochromatium salexigens</name>
    <name type="common">Chromatium salexigens</name>
    <dbReference type="NCBI Taxonomy" id="49447"/>
    <lineage>
        <taxon>Bacteria</taxon>
        <taxon>Pseudomonadati</taxon>
        <taxon>Pseudomonadota</taxon>
        <taxon>Gammaproteobacteria</taxon>
        <taxon>Chromatiales</taxon>
        <taxon>Chromatiaceae</taxon>
        <taxon>Halochromatium</taxon>
    </lineage>
</organism>
<protein>
    <submittedName>
        <fullName evidence="1">Thiamine biosynthesis protein ThiS</fullName>
    </submittedName>
</protein>
<dbReference type="InterPro" id="IPR010035">
    <property type="entry name" value="Thi_S"/>
</dbReference>
<dbReference type="NCBIfam" id="TIGR01683">
    <property type="entry name" value="thiS"/>
    <property type="match status" value="1"/>
</dbReference>
<dbReference type="InterPro" id="IPR003749">
    <property type="entry name" value="ThiS/MoaD-like"/>
</dbReference>
<dbReference type="Gene3D" id="3.10.20.30">
    <property type="match status" value="1"/>
</dbReference>
<keyword evidence="2" id="KW-1185">Reference proteome</keyword>
<proteinExistence type="predicted"/>
<dbReference type="Proteomes" id="UP001296967">
    <property type="component" value="Unassembled WGS sequence"/>
</dbReference>
<dbReference type="InterPro" id="IPR016155">
    <property type="entry name" value="Mopterin_synth/thiamin_S_b"/>
</dbReference>
<sequence>MQIHVNGEPKTIPDAMRMSGLLEQLGLAERRLAVEVNRELVPRGRFPEHELQAGDQVEIIHAVGGG</sequence>
<reference evidence="1" key="1">
    <citation type="submission" date="2017-05" db="EMBL/GenBank/DDBJ databases">
        <authorList>
            <person name="Imhoff J.F."/>
            <person name="Rahn T."/>
            <person name="Kuenzel S."/>
            <person name="Neulinger S.C."/>
        </authorList>
    </citation>
    <scope>NUCLEOTIDE SEQUENCE</scope>
    <source>
        <strain evidence="1">DSM 4395</strain>
    </source>
</reference>
<dbReference type="SUPFAM" id="SSF54285">
    <property type="entry name" value="MoaD/ThiS"/>
    <property type="match status" value="1"/>
</dbReference>
<dbReference type="Pfam" id="PF02597">
    <property type="entry name" value="ThiS"/>
    <property type="match status" value="1"/>
</dbReference>
<gene>
    <name evidence="1" type="ORF">CCR82_09135</name>
</gene>
<comment type="caution">
    <text evidence="1">The sequence shown here is derived from an EMBL/GenBank/DDBJ whole genome shotgun (WGS) entry which is preliminary data.</text>
</comment>
<dbReference type="CDD" id="cd00565">
    <property type="entry name" value="Ubl_ThiS"/>
    <property type="match status" value="1"/>
</dbReference>
<name>A0AAJ0UH03_HALSE</name>
<dbReference type="EMBL" id="NHSF01000056">
    <property type="protein sequence ID" value="MBK5930680.1"/>
    <property type="molecule type" value="Genomic_DNA"/>
</dbReference>
<dbReference type="AlphaFoldDB" id="A0AAJ0UH03"/>
<dbReference type="PANTHER" id="PTHR34472:SF1">
    <property type="entry name" value="SULFUR CARRIER PROTEIN THIS"/>
    <property type="match status" value="1"/>
</dbReference>